<dbReference type="InterPro" id="IPR036853">
    <property type="entry name" value="Ribosomal_uL14_sf"/>
</dbReference>
<dbReference type="SUPFAM" id="SSF50193">
    <property type="entry name" value="Ribosomal protein L14"/>
    <property type="match status" value="1"/>
</dbReference>
<organism evidence="4">
    <name type="scientific">Hydra vulgaris</name>
    <name type="common">Hydra</name>
    <name type="synonym">Hydra attenuata</name>
    <dbReference type="NCBI Taxonomy" id="6087"/>
    <lineage>
        <taxon>Eukaryota</taxon>
        <taxon>Metazoa</taxon>
        <taxon>Cnidaria</taxon>
        <taxon>Hydrozoa</taxon>
        <taxon>Hydroidolina</taxon>
        <taxon>Anthoathecata</taxon>
        <taxon>Aplanulata</taxon>
        <taxon>Hydridae</taxon>
        <taxon>Hydra</taxon>
    </lineage>
</organism>
<dbReference type="AlphaFoldDB" id="T2MBY6"/>
<keyword evidence="3" id="KW-0687">Ribonucleoprotein</keyword>
<dbReference type="GO" id="GO:0003735">
    <property type="term" value="F:structural constituent of ribosome"/>
    <property type="evidence" value="ECO:0007669"/>
    <property type="project" value="InterPro"/>
</dbReference>
<dbReference type="EMBL" id="HAAD01003193">
    <property type="protein sequence ID" value="CDG69425.1"/>
    <property type="molecule type" value="mRNA"/>
</dbReference>
<evidence type="ECO:0000256" key="1">
    <source>
        <dbReference type="ARBA" id="ARBA00010745"/>
    </source>
</evidence>
<dbReference type="CDD" id="cd00337">
    <property type="entry name" value="Ribosomal_uL14"/>
    <property type="match status" value="1"/>
</dbReference>
<reference evidence="4" key="1">
    <citation type="journal article" date="2013" name="Genome Biol. Evol.">
        <title>Punctuated emergences of genetic and phenotypic innovations in eumetazoan, bilaterian, euteleostome, and hominidae ancestors.</title>
        <authorList>
            <person name="Wenger Y."/>
            <person name="Galliot B."/>
        </authorList>
    </citation>
    <scope>NUCLEOTIDE SEQUENCE</scope>
    <source>
        <tissue evidence="4">Whole animals</tissue>
    </source>
</reference>
<dbReference type="Pfam" id="PF00238">
    <property type="entry name" value="Ribosomal_L14"/>
    <property type="match status" value="1"/>
</dbReference>
<dbReference type="InterPro" id="IPR000218">
    <property type="entry name" value="Ribosomal_uL14"/>
</dbReference>
<dbReference type="GO" id="GO:0006412">
    <property type="term" value="P:translation"/>
    <property type="evidence" value="ECO:0007669"/>
    <property type="project" value="InterPro"/>
</dbReference>
<protein>
    <submittedName>
        <fullName evidence="4">39S ribosomal protein L14,mitochondrial</fullName>
    </submittedName>
</protein>
<evidence type="ECO:0000256" key="2">
    <source>
        <dbReference type="ARBA" id="ARBA00022980"/>
    </source>
</evidence>
<comment type="similarity">
    <text evidence="1">Belongs to the universal ribosomal protein uL14 family.</text>
</comment>
<dbReference type="Gene3D" id="2.40.150.20">
    <property type="entry name" value="Ribosomal protein L14"/>
    <property type="match status" value="1"/>
</dbReference>
<gene>
    <name evidence="4" type="primary">MRPL14</name>
</gene>
<accession>T2MBY6</accession>
<proteinExistence type="evidence at transcript level"/>
<dbReference type="OrthoDB" id="274765at2759"/>
<evidence type="ECO:0000313" key="4">
    <source>
        <dbReference type="EMBL" id="CDG69425.1"/>
    </source>
</evidence>
<dbReference type="GO" id="GO:1990904">
    <property type="term" value="C:ribonucleoprotein complex"/>
    <property type="evidence" value="ECO:0007669"/>
    <property type="project" value="UniProtKB-KW"/>
</dbReference>
<sequence>MNTLVSFFKSFGVNSLINRRSIFLLTEFNCLDNSELGQKTSRYRKPYLIGFYRKRRTADIGDIIRVAVKGKPCKALVVTTRKQKQDMIPRYDRNNIVLLDDNLVPLGGKIKGPISTELRKYKEKYPKVFPQIKNMFKKIVFVLFFILNYFLKNNNSLSLLILLYHLQNPKVFIENFFVIRLHVKGYIME</sequence>
<dbReference type="FunFam" id="2.40.150.20:FF:000018">
    <property type="entry name" value="Ribosomal protein L14, putative"/>
    <property type="match status" value="1"/>
</dbReference>
<name>T2MBY6_HYDVU</name>
<dbReference type="HAMAP" id="MF_01367">
    <property type="entry name" value="Ribosomal_uL14"/>
    <property type="match status" value="1"/>
</dbReference>
<dbReference type="GO" id="GO:0005840">
    <property type="term" value="C:ribosome"/>
    <property type="evidence" value="ECO:0007669"/>
    <property type="project" value="UniProtKB-KW"/>
</dbReference>
<keyword evidence="2 4" id="KW-0689">Ribosomal protein</keyword>
<evidence type="ECO:0000256" key="3">
    <source>
        <dbReference type="ARBA" id="ARBA00023274"/>
    </source>
</evidence>
<dbReference type="SMART" id="SM01374">
    <property type="entry name" value="Ribosomal_L14"/>
    <property type="match status" value="1"/>
</dbReference>